<dbReference type="Proteomes" id="UP000243374">
    <property type="component" value="Unassembled WGS sequence"/>
</dbReference>
<dbReference type="RefSeq" id="WP_143075353.1">
    <property type="nucleotide sequence ID" value="NZ_CP047056.1"/>
</dbReference>
<proteinExistence type="predicted"/>
<evidence type="ECO:0000313" key="2">
    <source>
        <dbReference type="Proteomes" id="UP000243374"/>
    </source>
</evidence>
<reference evidence="1 2" key="1">
    <citation type="submission" date="2016-10" db="EMBL/GenBank/DDBJ databases">
        <authorList>
            <person name="Varghese N."/>
            <person name="Submissions S."/>
        </authorList>
    </citation>
    <scope>NUCLEOTIDE SEQUENCE [LARGE SCALE GENOMIC DNA]</scope>
    <source>
        <strain evidence="1 2">22B</strain>
    </source>
</reference>
<accession>A0A662Z5U0</accession>
<gene>
    <name evidence="1" type="ORF">SAMN04487865_100199</name>
</gene>
<sequence>MLGPNIKGYFSVKNNTQFLGITSGAFNIVQASDSSTERVNASVVSAYTPNRTQLNASLFNSTYTDSGKVYPLSLALNFIIKC</sequence>
<dbReference type="EMBL" id="FOSF01000001">
    <property type="protein sequence ID" value="SFJ73861.1"/>
    <property type="molecule type" value="Genomic_DNA"/>
</dbReference>
<dbReference type="AlphaFoldDB" id="A0A662Z5U0"/>
<keyword evidence="2" id="KW-1185">Reference proteome</keyword>
<protein>
    <submittedName>
        <fullName evidence="1">Uncharacterized protein</fullName>
    </submittedName>
</protein>
<evidence type="ECO:0000313" key="1">
    <source>
        <dbReference type="EMBL" id="SFJ73861.1"/>
    </source>
</evidence>
<name>A0A662Z5U0_9GAMM</name>
<organism evidence="1 2">
    <name type="scientific">Succinivibrio dextrinosolvens</name>
    <dbReference type="NCBI Taxonomy" id="83771"/>
    <lineage>
        <taxon>Bacteria</taxon>
        <taxon>Pseudomonadati</taxon>
        <taxon>Pseudomonadota</taxon>
        <taxon>Gammaproteobacteria</taxon>
        <taxon>Aeromonadales</taxon>
        <taxon>Succinivibrionaceae</taxon>
        <taxon>Succinivibrio</taxon>
    </lineage>
</organism>